<name>A0A8J4PNG4_9MYCE</name>
<evidence type="ECO:0000256" key="1">
    <source>
        <dbReference type="SAM" id="MobiDB-lite"/>
    </source>
</evidence>
<proteinExistence type="predicted"/>
<evidence type="ECO:0000313" key="3">
    <source>
        <dbReference type="EMBL" id="KAF2069636.1"/>
    </source>
</evidence>
<keyword evidence="4" id="KW-1185">Reference proteome</keyword>
<feature type="region of interest" description="Disordered" evidence="1">
    <location>
        <begin position="9"/>
        <end position="102"/>
    </location>
</feature>
<dbReference type="EMBL" id="AJWJ01000624">
    <property type="protein sequence ID" value="KAF2069636.1"/>
    <property type="molecule type" value="Genomic_DNA"/>
</dbReference>
<evidence type="ECO:0000256" key="2">
    <source>
        <dbReference type="SAM" id="SignalP"/>
    </source>
</evidence>
<reference evidence="3" key="1">
    <citation type="submission" date="2020-01" db="EMBL/GenBank/DDBJ databases">
        <title>Development of genomics and gene disruption for Polysphondylium violaceum indicates a role for the polyketide synthase stlB in stalk morphogenesis.</title>
        <authorList>
            <person name="Narita B."/>
            <person name="Kawabe Y."/>
            <person name="Kin K."/>
            <person name="Saito T."/>
            <person name="Gibbs R."/>
            <person name="Kuspa A."/>
            <person name="Muzny D."/>
            <person name="Queller D."/>
            <person name="Richards S."/>
            <person name="Strassman J."/>
            <person name="Sucgang R."/>
            <person name="Worley K."/>
            <person name="Schaap P."/>
        </authorList>
    </citation>
    <scope>NUCLEOTIDE SEQUENCE</scope>
    <source>
        <strain evidence="3">QSvi11</strain>
    </source>
</reference>
<organism evidence="3 4">
    <name type="scientific">Polysphondylium violaceum</name>
    <dbReference type="NCBI Taxonomy" id="133409"/>
    <lineage>
        <taxon>Eukaryota</taxon>
        <taxon>Amoebozoa</taxon>
        <taxon>Evosea</taxon>
        <taxon>Eumycetozoa</taxon>
        <taxon>Dictyostelia</taxon>
        <taxon>Dictyosteliales</taxon>
        <taxon>Dictyosteliaceae</taxon>
        <taxon>Polysphondylium</taxon>
    </lineage>
</organism>
<feature type="chain" id="PRO_5035168378" evidence="2">
    <location>
        <begin position="18"/>
        <end position="102"/>
    </location>
</feature>
<dbReference type="AlphaFoldDB" id="A0A8J4PNG4"/>
<keyword evidence="2" id="KW-0732">Signal</keyword>
<protein>
    <submittedName>
        <fullName evidence="3">Uncharacterized protein</fullName>
    </submittedName>
</protein>
<accession>A0A8J4PNG4</accession>
<feature type="compositionally biased region" description="Polar residues" evidence="1">
    <location>
        <begin position="82"/>
        <end position="102"/>
    </location>
</feature>
<sequence length="102" mass="9997">MLLFIAIFNTNIVNAQSDEPTVTEEKGGSGETQQFGSSIPEDASAQPAAEGSSEPNKETEGSNQPAASSAAPAEGSSQPAEGSTQGSAAPAEGSSQPAASSA</sequence>
<evidence type="ECO:0000313" key="4">
    <source>
        <dbReference type="Proteomes" id="UP000695562"/>
    </source>
</evidence>
<feature type="compositionally biased region" description="Polar residues" evidence="1">
    <location>
        <begin position="9"/>
        <end position="20"/>
    </location>
</feature>
<feature type="compositionally biased region" description="Low complexity" evidence="1">
    <location>
        <begin position="61"/>
        <end position="81"/>
    </location>
</feature>
<dbReference type="Proteomes" id="UP000695562">
    <property type="component" value="Unassembled WGS sequence"/>
</dbReference>
<feature type="non-terminal residue" evidence="3">
    <location>
        <position position="1"/>
    </location>
</feature>
<comment type="caution">
    <text evidence="3">The sequence shown here is derived from an EMBL/GenBank/DDBJ whole genome shotgun (WGS) entry which is preliminary data.</text>
</comment>
<feature type="signal peptide" evidence="2">
    <location>
        <begin position="1"/>
        <end position="17"/>
    </location>
</feature>
<gene>
    <name evidence="3" type="ORF">CYY_009041</name>
</gene>